<organism evidence="6 7">
    <name type="scientific">Imhoffiella purpurea</name>
    <dbReference type="NCBI Taxonomy" id="1249627"/>
    <lineage>
        <taxon>Bacteria</taxon>
        <taxon>Pseudomonadati</taxon>
        <taxon>Pseudomonadota</taxon>
        <taxon>Gammaproteobacteria</taxon>
        <taxon>Chromatiales</taxon>
        <taxon>Chromatiaceae</taxon>
        <taxon>Imhoffiella</taxon>
    </lineage>
</organism>
<evidence type="ECO:0000256" key="1">
    <source>
        <dbReference type="ARBA" id="ARBA00023015"/>
    </source>
</evidence>
<proteinExistence type="predicted"/>
<protein>
    <submittedName>
        <fullName evidence="6">Transcriptional regulator, Crp/Fnr family</fullName>
    </submittedName>
</protein>
<dbReference type="GO" id="GO:0005829">
    <property type="term" value="C:cytosol"/>
    <property type="evidence" value="ECO:0007669"/>
    <property type="project" value="TreeGrafter"/>
</dbReference>
<dbReference type="PANTHER" id="PTHR24567">
    <property type="entry name" value="CRP FAMILY TRANSCRIPTIONAL REGULATORY PROTEIN"/>
    <property type="match status" value="1"/>
</dbReference>
<dbReference type="SMART" id="SM00419">
    <property type="entry name" value="HTH_CRP"/>
    <property type="match status" value="1"/>
</dbReference>
<evidence type="ECO:0000256" key="3">
    <source>
        <dbReference type="ARBA" id="ARBA00023163"/>
    </source>
</evidence>
<dbReference type="Proteomes" id="UP000019460">
    <property type="component" value="Unassembled WGS sequence"/>
</dbReference>
<evidence type="ECO:0000259" key="4">
    <source>
        <dbReference type="PROSITE" id="PS50042"/>
    </source>
</evidence>
<dbReference type="Pfam" id="PF00027">
    <property type="entry name" value="cNMP_binding"/>
    <property type="match status" value="1"/>
</dbReference>
<feature type="domain" description="Cyclic nucleotide-binding" evidence="4">
    <location>
        <begin position="23"/>
        <end position="127"/>
    </location>
</feature>
<dbReference type="AlphaFoldDB" id="W9V8X6"/>
<dbReference type="PATRIC" id="fig|1249627.3.peg.1403"/>
<name>W9V8X6_9GAMM</name>
<reference evidence="6 7" key="1">
    <citation type="submission" date="2012-11" db="EMBL/GenBank/DDBJ databases">
        <title>Genome assembly of Thiorhodococcus sp. AK35.</title>
        <authorList>
            <person name="Nupur N."/>
            <person name="Khatri I."/>
            <person name="Subramanian S."/>
            <person name="Pinnaka A."/>
        </authorList>
    </citation>
    <scope>NUCLEOTIDE SEQUENCE [LARGE SCALE GENOMIC DNA]</scope>
    <source>
        <strain evidence="6 7">AK35</strain>
    </source>
</reference>
<accession>W9V8X6</accession>
<dbReference type="Pfam" id="PF13545">
    <property type="entry name" value="HTH_Crp_2"/>
    <property type="match status" value="1"/>
</dbReference>
<dbReference type="eggNOG" id="COG0664">
    <property type="taxonomic scope" value="Bacteria"/>
</dbReference>
<keyword evidence="1" id="KW-0805">Transcription regulation</keyword>
<dbReference type="SMART" id="SM00100">
    <property type="entry name" value="cNMP"/>
    <property type="match status" value="1"/>
</dbReference>
<dbReference type="CDD" id="cd00038">
    <property type="entry name" value="CAP_ED"/>
    <property type="match status" value="1"/>
</dbReference>
<dbReference type="InterPro" id="IPR012318">
    <property type="entry name" value="HTH_CRP"/>
</dbReference>
<dbReference type="InterPro" id="IPR018490">
    <property type="entry name" value="cNMP-bd_dom_sf"/>
</dbReference>
<dbReference type="EMBL" id="AONC01000020">
    <property type="protein sequence ID" value="EXJ15869.1"/>
    <property type="molecule type" value="Genomic_DNA"/>
</dbReference>
<evidence type="ECO:0000259" key="5">
    <source>
        <dbReference type="PROSITE" id="PS51063"/>
    </source>
</evidence>
<dbReference type="PROSITE" id="PS50042">
    <property type="entry name" value="CNMP_BINDING_3"/>
    <property type="match status" value="1"/>
</dbReference>
<dbReference type="PROSITE" id="PS51063">
    <property type="entry name" value="HTH_CRP_2"/>
    <property type="match status" value="1"/>
</dbReference>
<evidence type="ECO:0000256" key="2">
    <source>
        <dbReference type="ARBA" id="ARBA00023125"/>
    </source>
</evidence>
<dbReference type="STRING" id="1249627.D779_0951"/>
<comment type="caution">
    <text evidence="6">The sequence shown here is derived from an EMBL/GenBank/DDBJ whole genome shotgun (WGS) entry which is preliminary data.</text>
</comment>
<dbReference type="InterPro" id="IPR000595">
    <property type="entry name" value="cNMP-bd_dom"/>
</dbReference>
<evidence type="ECO:0000313" key="7">
    <source>
        <dbReference type="Proteomes" id="UP000019460"/>
    </source>
</evidence>
<keyword evidence="2" id="KW-0238">DNA-binding</keyword>
<keyword evidence="3" id="KW-0804">Transcription</keyword>
<dbReference type="InterPro" id="IPR050397">
    <property type="entry name" value="Env_Response_Regulators"/>
</dbReference>
<sequence length="252" mass="27507">MVPVRIGRGAIMAMIEELRRAPLLSRLDTDQLERVGRHATRVTLDADQLLFSQGDAANRFYLLLSGQMQLFRLSPEGAEKVIEIVSPGQTFAEALMFLSAPRYPVCASALMSSELLAIDVVDFAAMLRESVDTCFVVLGALSQRLRGLIGEIDDLTLHTATSRVARYLAAKMTPGERTLELDVRKGILASRLSVQPETFSRVVKSLTARGVIRMQGSQVTVLDEEALLRVGELEDTLEPGPVSIGSLGSLRP</sequence>
<dbReference type="InterPro" id="IPR036390">
    <property type="entry name" value="WH_DNA-bd_sf"/>
</dbReference>
<dbReference type="GO" id="GO:0003700">
    <property type="term" value="F:DNA-binding transcription factor activity"/>
    <property type="evidence" value="ECO:0007669"/>
    <property type="project" value="TreeGrafter"/>
</dbReference>
<dbReference type="PANTHER" id="PTHR24567:SF68">
    <property type="entry name" value="DNA-BINDING TRANSCRIPTIONAL DUAL REGULATOR CRP"/>
    <property type="match status" value="1"/>
</dbReference>
<dbReference type="InterPro" id="IPR014710">
    <property type="entry name" value="RmlC-like_jellyroll"/>
</dbReference>
<keyword evidence="7" id="KW-1185">Reference proteome</keyword>
<dbReference type="SUPFAM" id="SSF51206">
    <property type="entry name" value="cAMP-binding domain-like"/>
    <property type="match status" value="1"/>
</dbReference>
<dbReference type="SUPFAM" id="SSF46785">
    <property type="entry name" value="Winged helix' DNA-binding domain"/>
    <property type="match status" value="1"/>
</dbReference>
<dbReference type="Gene3D" id="2.60.120.10">
    <property type="entry name" value="Jelly Rolls"/>
    <property type="match status" value="1"/>
</dbReference>
<feature type="domain" description="HTH crp-type" evidence="5">
    <location>
        <begin position="158"/>
        <end position="225"/>
    </location>
</feature>
<dbReference type="InterPro" id="IPR036388">
    <property type="entry name" value="WH-like_DNA-bd_sf"/>
</dbReference>
<dbReference type="Gene3D" id="1.10.10.10">
    <property type="entry name" value="Winged helix-like DNA-binding domain superfamily/Winged helix DNA-binding domain"/>
    <property type="match status" value="1"/>
</dbReference>
<dbReference type="GO" id="GO:0003677">
    <property type="term" value="F:DNA binding"/>
    <property type="evidence" value="ECO:0007669"/>
    <property type="project" value="UniProtKB-KW"/>
</dbReference>
<gene>
    <name evidence="6" type="ORF">D779_0951</name>
</gene>
<evidence type="ECO:0000313" key="6">
    <source>
        <dbReference type="EMBL" id="EXJ15869.1"/>
    </source>
</evidence>